<gene>
    <name evidence="3" type="ORF">NCTC13294_00535</name>
</gene>
<protein>
    <submittedName>
        <fullName evidence="3">Uncharacterized protein conserved in bacteria</fullName>
    </submittedName>
</protein>
<dbReference type="EMBL" id="UFUW01000001">
    <property type="protein sequence ID" value="SUX19528.1"/>
    <property type="molecule type" value="Genomic_DNA"/>
</dbReference>
<proteinExistence type="predicted"/>
<name>A0A381E0W1_9GAMM</name>
<dbReference type="Pfam" id="PF10020">
    <property type="entry name" value="DUF2262"/>
    <property type="match status" value="1"/>
</dbReference>
<dbReference type="RefSeq" id="WP_115610813.1">
    <property type="nucleotide sequence ID" value="NZ_JBHLZC010000001.1"/>
</dbReference>
<reference evidence="3 4" key="1">
    <citation type="submission" date="2018-06" db="EMBL/GenBank/DDBJ databases">
        <authorList>
            <consortium name="Pathogen Informatics"/>
            <person name="Doyle S."/>
        </authorList>
    </citation>
    <scope>NUCLEOTIDE SEQUENCE [LARGE SCALE GENOMIC DNA]</scope>
    <source>
        <strain evidence="3 4">NCTC13294</strain>
    </source>
</reference>
<accession>A0A381E0W1</accession>
<dbReference type="InterPro" id="IPR019260">
    <property type="entry name" value="DUF2262"/>
</dbReference>
<feature type="domain" description="DUF7021" evidence="2">
    <location>
        <begin position="8"/>
        <end position="124"/>
    </location>
</feature>
<feature type="domain" description="DUF2262" evidence="1">
    <location>
        <begin position="135"/>
        <end position="270"/>
    </location>
</feature>
<organism evidence="3 4">
    <name type="scientific">Cardiobacterium valvarum</name>
    <dbReference type="NCBI Taxonomy" id="194702"/>
    <lineage>
        <taxon>Bacteria</taxon>
        <taxon>Pseudomonadati</taxon>
        <taxon>Pseudomonadota</taxon>
        <taxon>Gammaproteobacteria</taxon>
        <taxon>Cardiobacteriales</taxon>
        <taxon>Cardiobacteriaceae</taxon>
        <taxon>Cardiobacterium</taxon>
    </lineage>
</organism>
<evidence type="ECO:0000259" key="1">
    <source>
        <dbReference type="Pfam" id="PF10020"/>
    </source>
</evidence>
<evidence type="ECO:0000259" key="2">
    <source>
        <dbReference type="Pfam" id="PF22886"/>
    </source>
</evidence>
<keyword evidence="4" id="KW-1185">Reference proteome</keyword>
<evidence type="ECO:0000313" key="4">
    <source>
        <dbReference type="Proteomes" id="UP000254572"/>
    </source>
</evidence>
<evidence type="ECO:0000313" key="3">
    <source>
        <dbReference type="EMBL" id="SUX19528.1"/>
    </source>
</evidence>
<dbReference type="Proteomes" id="UP000254572">
    <property type="component" value="Unassembled WGS sequence"/>
</dbReference>
<dbReference type="OrthoDB" id="5915821at2"/>
<dbReference type="Pfam" id="PF22886">
    <property type="entry name" value="DUF7021"/>
    <property type="match status" value="1"/>
</dbReference>
<dbReference type="AlphaFoldDB" id="A0A381E0W1"/>
<dbReference type="InterPro" id="IPR054286">
    <property type="entry name" value="DUF7021"/>
</dbReference>
<sequence>MNTQEKNERAAFAALYHDEAREITILSGEDCEGAGRAGKALIWSANCDIIAYKDGDQLHHEEGSVSWPANDAELKSDDRPRFRDLTLYRLRVCPHKTAPHYFRLLDILAADTADRELETIRSAYQQAITWQEAPFAPFVLNKKFNTYNGEGEWLGHTIRLALDSDDEQERPTAAAIATLHRLYAAPQDWHDRLTAHAARALITTAREWQEDAENGNPNLSEAEFARRIRLEEITISEDGAFTAWFDDDNIFWGHVIMVSINADGEYEDAEFAG</sequence>